<feature type="chain" id="PRO_5012663962" evidence="1">
    <location>
        <begin position="19"/>
        <end position="502"/>
    </location>
</feature>
<sequence length="502" mass="53909">MLTALVLTGLALLPAVQGVPTNSHLEITNPLSARGIYKRCGQVSKYYGQHTEDWDSYKTGTWLDNWWNNHTDLMKDNSAGFAGAFGQWAMGNPDWSCRDDGSNSDCDLNLCDNRVLNDRGSDIRPTYYVLESINRLHTYFKGVSESFTTAALGAALSKDSWATTFYTDKDDKSVTALKEVLTSLTTIVGIGASFAGLAGPITGAVAGAGAALVSGATTAAGNVLGQHQDDTFQKSADLGGILGTVVVDSLKSFTTANNQLMGGDSYNDADIRSYLSGGAFLEYQGVDKNSVTDAVTNMLVGTSINQLYRQQKVFIMGGGACGDNEGIGSGPQEAVVCRDGKAWYLYYWQENDVISTTSHQWGWVNPPPGSDSLGENEYSGVKVEDIINSSLDAYNVAGYDYSSDTLASRAEDAISNAWANPGSKGAAWEGIFTIPVCDVSSAIGQDYDYGQFILQPYGHDSRPVWCGPICDGDLDKTKDFIKATHMDGFQSPKHLCEVDPGY</sequence>
<evidence type="ECO:0000313" key="2">
    <source>
        <dbReference type="EMBL" id="OQE16649.1"/>
    </source>
</evidence>
<comment type="caution">
    <text evidence="2">The sequence shown here is derived from an EMBL/GenBank/DDBJ whole genome shotgun (WGS) entry which is preliminary data.</text>
</comment>
<feature type="signal peptide" evidence="1">
    <location>
        <begin position="1"/>
        <end position="18"/>
    </location>
</feature>
<keyword evidence="3" id="KW-1185">Reference proteome</keyword>
<organism evidence="2 3">
    <name type="scientific">Penicillium steckii</name>
    <dbReference type="NCBI Taxonomy" id="303698"/>
    <lineage>
        <taxon>Eukaryota</taxon>
        <taxon>Fungi</taxon>
        <taxon>Dikarya</taxon>
        <taxon>Ascomycota</taxon>
        <taxon>Pezizomycotina</taxon>
        <taxon>Eurotiomycetes</taxon>
        <taxon>Eurotiomycetidae</taxon>
        <taxon>Eurotiales</taxon>
        <taxon>Aspergillaceae</taxon>
        <taxon>Penicillium</taxon>
    </lineage>
</organism>
<dbReference type="Proteomes" id="UP000191285">
    <property type="component" value="Unassembled WGS sequence"/>
</dbReference>
<evidence type="ECO:0000313" key="3">
    <source>
        <dbReference type="Proteomes" id="UP000191285"/>
    </source>
</evidence>
<dbReference type="OrthoDB" id="5383967at2759"/>
<reference evidence="3" key="1">
    <citation type="journal article" date="2017" name="Nat. Microbiol.">
        <title>Global analysis of biosynthetic gene clusters reveals vast potential of secondary metabolite production in Penicillium species.</title>
        <authorList>
            <person name="Nielsen J.C."/>
            <person name="Grijseels S."/>
            <person name="Prigent S."/>
            <person name="Ji B."/>
            <person name="Dainat J."/>
            <person name="Nielsen K.F."/>
            <person name="Frisvad J.C."/>
            <person name="Workman M."/>
            <person name="Nielsen J."/>
        </authorList>
    </citation>
    <scope>NUCLEOTIDE SEQUENCE [LARGE SCALE GENOMIC DNA]</scope>
    <source>
        <strain evidence="3">IBT 24891</strain>
    </source>
</reference>
<gene>
    <name evidence="2" type="ORF">PENSTE_c023G05641</name>
</gene>
<proteinExistence type="predicted"/>
<name>A0A1V6SSL3_9EURO</name>
<dbReference type="AlphaFoldDB" id="A0A1V6SSL3"/>
<protein>
    <submittedName>
        <fullName evidence="2">Uncharacterized protein</fullName>
    </submittedName>
</protein>
<evidence type="ECO:0000256" key="1">
    <source>
        <dbReference type="SAM" id="SignalP"/>
    </source>
</evidence>
<dbReference type="STRING" id="303698.A0A1V6SSL3"/>
<dbReference type="EMBL" id="MLKD01000023">
    <property type="protein sequence ID" value="OQE16649.1"/>
    <property type="molecule type" value="Genomic_DNA"/>
</dbReference>
<accession>A0A1V6SSL3</accession>
<keyword evidence="1" id="KW-0732">Signal</keyword>